<comment type="caution">
    <text evidence="1">The sequence shown here is derived from an EMBL/GenBank/DDBJ whole genome shotgun (WGS) entry which is preliminary data.</text>
</comment>
<reference evidence="1 2" key="1">
    <citation type="submission" date="2014-01" db="EMBL/GenBank/DDBJ databases">
        <title>Genome sequence and analysis of Xanthomonas arboricola pv. pruni.</title>
        <authorList>
            <person name="Fujikawa T."/>
            <person name="Nakazono-Nagaoka E."/>
        </authorList>
    </citation>
    <scope>NUCLEOTIDE SEQUENCE [LARGE SCALE GENOMIC DNA]</scope>
    <source>
        <strain evidence="2">MAFF 311562</strain>
    </source>
</reference>
<evidence type="ECO:0000313" key="1">
    <source>
        <dbReference type="EMBL" id="GAE49475.1"/>
    </source>
</evidence>
<name>W4RYP5_9XANT</name>
<evidence type="ECO:0000313" key="2">
    <source>
        <dbReference type="Proteomes" id="UP000019143"/>
    </source>
</evidence>
<dbReference type="EMBL" id="BAVB01000212">
    <property type="protein sequence ID" value="GAE49475.1"/>
    <property type="molecule type" value="Genomic_DNA"/>
</dbReference>
<sequence length="209" mass="22193">MCVLHQRRQGILQGAQVGRVVVALPGQGLHLSGRLVHLRRIGDDFHIGHTVACGLLQHRGHGVGNARAYHRVELAEGAEELTVSGGLRRAGQELAHRQGIHHPAIQRGIARCQVACRLLAVATRRRAQAQVVQLHAGAILAGPLQVVLGIHRAGQMVMQVAALGHRLQPGTQLRRLIGGGAQQLRHLLLALLCRGSLAACLGGGGQQQA</sequence>
<dbReference type="Proteomes" id="UP000019143">
    <property type="component" value="Unassembled WGS sequence"/>
</dbReference>
<gene>
    <name evidence="1" type="ORF">XPU_1007</name>
</gene>
<accession>W4RYP5</accession>
<protein>
    <submittedName>
        <fullName evidence="1">Uncharacterized protein</fullName>
    </submittedName>
</protein>
<organism evidence="1 2">
    <name type="scientific">Xanthomonas arboricola pv. pruni str. MAFF 311562</name>
    <dbReference type="NCBI Taxonomy" id="1414836"/>
    <lineage>
        <taxon>Bacteria</taxon>
        <taxon>Pseudomonadati</taxon>
        <taxon>Pseudomonadota</taxon>
        <taxon>Gammaproteobacteria</taxon>
        <taxon>Lysobacterales</taxon>
        <taxon>Lysobacteraceae</taxon>
        <taxon>Xanthomonas</taxon>
    </lineage>
</organism>
<proteinExistence type="predicted"/>
<dbReference type="AlphaFoldDB" id="W4RYP5"/>